<proteinExistence type="predicted"/>
<dbReference type="EMBL" id="JAFKCV010000006">
    <property type="protein sequence ID" value="MBN7826107.1"/>
    <property type="molecule type" value="Genomic_DNA"/>
</dbReference>
<dbReference type="InterPro" id="IPR021557">
    <property type="entry name" value="DUF3016"/>
</dbReference>
<dbReference type="AlphaFoldDB" id="A0A939DPQ9"/>
<evidence type="ECO:0000256" key="1">
    <source>
        <dbReference type="SAM" id="SignalP"/>
    </source>
</evidence>
<dbReference type="RefSeq" id="WP_206574208.1">
    <property type="nucleotide sequence ID" value="NZ_JAFKCV010000006.1"/>
</dbReference>
<keyword evidence="3" id="KW-1185">Reference proteome</keyword>
<evidence type="ECO:0000313" key="2">
    <source>
        <dbReference type="EMBL" id="MBN7826107.1"/>
    </source>
</evidence>
<accession>A0A939DPQ9</accession>
<dbReference type="Pfam" id="PF11454">
    <property type="entry name" value="DUF3016"/>
    <property type="match status" value="1"/>
</dbReference>
<gene>
    <name evidence="2" type="ORF">J0A66_12800</name>
</gene>
<protein>
    <submittedName>
        <fullName evidence="2">DUF3016 domain-containing protein</fullName>
    </submittedName>
</protein>
<dbReference type="Proteomes" id="UP000664654">
    <property type="component" value="Unassembled WGS sequence"/>
</dbReference>
<comment type="caution">
    <text evidence="2">The sequence shown here is derived from an EMBL/GenBank/DDBJ whole genome shotgun (WGS) entry which is preliminary data.</text>
</comment>
<feature type="signal peptide" evidence="1">
    <location>
        <begin position="1"/>
        <end position="23"/>
    </location>
</feature>
<evidence type="ECO:0000313" key="3">
    <source>
        <dbReference type="Proteomes" id="UP000664654"/>
    </source>
</evidence>
<reference evidence="2" key="1">
    <citation type="submission" date="2021-03" db="EMBL/GenBank/DDBJ databases">
        <title>novel species isolated from a fishpond in China.</title>
        <authorList>
            <person name="Lu H."/>
            <person name="Cai Z."/>
        </authorList>
    </citation>
    <scope>NUCLEOTIDE SEQUENCE</scope>
    <source>
        <strain evidence="2">JCM 30855</strain>
    </source>
</reference>
<name>A0A939DPQ9_9ALTE</name>
<sequence length="176" mass="20204">MKKLTLSLLSLALMTGFSGNTMAKAEVEVNWLNPDDYTDVRAANESRSRFKERTFKDLEEYFNKLAEDLPDDQKLVVNVTNLDLAGQVWPGSFVGLSTGSDVRLIKRVDIPRMTFNYKLMGKDGNELRAEQVELKDMSFQDRVNPLFDSESLRYEKNMIRQWFEDSFSAQLAKASN</sequence>
<keyword evidence="1" id="KW-0732">Signal</keyword>
<organism evidence="2 3">
    <name type="scientific">Bowmanella dokdonensis</name>
    <dbReference type="NCBI Taxonomy" id="751969"/>
    <lineage>
        <taxon>Bacteria</taxon>
        <taxon>Pseudomonadati</taxon>
        <taxon>Pseudomonadota</taxon>
        <taxon>Gammaproteobacteria</taxon>
        <taxon>Alteromonadales</taxon>
        <taxon>Alteromonadaceae</taxon>
        <taxon>Bowmanella</taxon>
    </lineage>
</organism>
<feature type="chain" id="PRO_5036884146" evidence="1">
    <location>
        <begin position="24"/>
        <end position="176"/>
    </location>
</feature>